<dbReference type="Proteomes" id="UP000610746">
    <property type="component" value="Unassembled WGS sequence"/>
</dbReference>
<name>A0A8J8G657_9FLAO</name>
<proteinExistence type="predicted"/>
<comment type="caution">
    <text evidence="1">The sequence shown here is derived from an EMBL/GenBank/DDBJ whole genome shotgun (WGS) entry which is preliminary data.</text>
</comment>
<organism evidence="1 2">
    <name type="scientific">Frigoriflavimonas asaccharolytica</name>
    <dbReference type="NCBI Taxonomy" id="2735899"/>
    <lineage>
        <taxon>Bacteria</taxon>
        <taxon>Pseudomonadati</taxon>
        <taxon>Bacteroidota</taxon>
        <taxon>Flavobacteriia</taxon>
        <taxon>Flavobacteriales</taxon>
        <taxon>Weeksellaceae</taxon>
        <taxon>Frigoriflavimonas</taxon>
    </lineage>
</organism>
<gene>
    <name evidence="1" type="ORF">HNQ03_000798</name>
</gene>
<keyword evidence="2" id="KW-1185">Reference proteome</keyword>
<dbReference type="RefSeq" id="WP_173778352.1">
    <property type="nucleotide sequence ID" value="NZ_JABSNO010000004.1"/>
</dbReference>
<reference evidence="1" key="1">
    <citation type="submission" date="2020-05" db="EMBL/GenBank/DDBJ databases">
        <title>Genomic Encyclopedia of Type Strains, Phase IV (KMG-V): Genome sequencing to study the core and pangenomes of soil and plant-associated prokaryotes.</title>
        <authorList>
            <person name="Whitman W."/>
        </authorList>
    </citation>
    <scope>NUCLEOTIDE SEQUENCE</scope>
    <source>
        <strain evidence="1">16F</strain>
    </source>
</reference>
<evidence type="ECO:0000313" key="2">
    <source>
        <dbReference type="Proteomes" id="UP000610746"/>
    </source>
</evidence>
<accession>A0A8J8G657</accession>
<protein>
    <submittedName>
        <fullName evidence="1">Uncharacterized protein</fullName>
    </submittedName>
</protein>
<evidence type="ECO:0000313" key="1">
    <source>
        <dbReference type="EMBL" id="NRS91731.1"/>
    </source>
</evidence>
<sequence>MILNKKNIKILENIGLEISAESSCIYIWQKELDKIDGNYEKNWMEYPRLDLKRDGENYLLKKWDFTPGPGPGDFNLTFKNEVEVVDFIKSYFLGSNPYREKLKMYIDSKRKSYSIDDLESVFKNVIDSAFKKFAEKEIPIFDRGTYNKIPIEKWSIVHQEPENPTISTNWGYLNYELSDLRMKINNYEEFNSEDLQKVASLIMDLSINLKN</sequence>
<dbReference type="EMBL" id="JABSNO010000004">
    <property type="protein sequence ID" value="NRS91731.1"/>
    <property type="molecule type" value="Genomic_DNA"/>
</dbReference>
<dbReference type="AlphaFoldDB" id="A0A8J8G657"/>